<dbReference type="InterPro" id="IPR013783">
    <property type="entry name" value="Ig-like_fold"/>
</dbReference>
<feature type="signal peptide" evidence="2">
    <location>
        <begin position="1"/>
        <end position="28"/>
    </location>
</feature>
<dbReference type="InterPro" id="IPR036179">
    <property type="entry name" value="Ig-like_dom_sf"/>
</dbReference>
<keyword evidence="1" id="KW-0472">Membrane</keyword>
<keyword evidence="5" id="KW-1185">Reference proteome</keyword>
<keyword evidence="2" id="KW-0732">Signal</keyword>
<feature type="transmembrane region" description="Helical" evidence="1">
    <location>
        <begin position="291"/>
        <end position="318"/>
    </location>
</feature>
<keyword evidence="1" id="KW-1133">Transmembrane helix</keyword>
<evidence type="ECO:0000313" key="5">
    <source>
        <dbReference type="Proteomes" id="UP001152320"/>
    </source>
</evidence>
<dbReference type="SUPFAM" id="SSF48726">
    <property type="entry name" value="Immunoglobulin"/>
    <property type="match status" value="1"/>
</dbReference>
<dbReference type="PROSITE" id="PS51257">
    <property type="entry name" value="PROKAR_LIPOPROTEIN"/>
    <property type="match status" value="1"/>
</dbReference>
<accession>A0A9Q1BQR1</accession>
<dbReference type="Proteomes" id="UP001152320">
    <property type="component" value="Chromosome 13"/>
</dbReference>
<organism evidence="4 5">
    <name type="scientific">Holothuria leucospilota</name>
    <name type="common">Black long sea cucumber</name>
    <name type="synonym">Mertensiothuria leucospilota</name>
    <dbReference type="NCBI Taxonomy" id="206669"/>
    <lineage>
        <taxon>Eukaryota</taxon>
        <taxon>Metazoa</taxon>
        <taxon>Echinodermata</taxon>
        <taxon>Eleutherozoa</taxon>
        <taxon>Echinozoa</taxon>
        <taxon>Holothuroidea</taxon>
        <taxon>Aspidochirotacea</taxon>
        <taxon>Aspidochirotida</taxon>
        <taxon>Holothuriidae</taxon>
        <taxon>Holothuria</taxon>
    </lineage>
</organism>
<evidence type="ECO:0000259" key="3">
    <source>
        <dbReference type="PROSITE" id="PS50835"/>
    </source>
</evidence>
<feature type="domain" description="Ig-like" evidence="3">
    <location>
        <begin position="139"/>
        <end position="228"/>
    </location>
</feature>
<name>A0A9Q1BQR1_HOLLE</name>
<dbReference type="EMBL" id="JAIZAY010000013">
    <property type="protein sequence ID" value="KAJ8030890.1"/>
    <property type="molecule type" value="Genomic_DNA"/>
</dbReference>
<evidence type="ECO:0000256" key="1">
    <source>
        <dbReference type="SAM" id="Phobius"/>
    </source>
</evidence>
<dbReference type="Gene3D" id="2.60.40.10">
    <property type="entry name" value="Immunoglobulins"/>
    <property type="match status" value="1"/>
</dbReference>
<evidence type="ECO:0000313" key="4">
    <source>
        <dbReference type="EMBL" id="KAJ8030890.1"/>
    </source>
</evidence>
<keyword evidence="1" id="KW-0812">Transmembrane</keyword>
<dbReference type="InterPro" id="IPR007110">
    <property type="entry name" value="Ig-like_dom"/>
</dbReference>
<feature type="domain" description="Ig-like" evidence="3">
    <location>
        <begin position="25"/>
        <end position="129"/>
    </location>
</feature>
<protein>
    <recommendedName>
        <fullName evidence="3">Ig-like domain-containing protein</fullName>
    </recommendedName>
</protein>
<proteinExistence type="predicted"/>
<dbReference type="OrthoDB" id="10619261at2759"/>
<reference evidence="4" key="1">
    <citation type="submission" date="2021-10" db="EMBL/GenBank/DDBJ databases">
        <title>Tropical sea cucumber genome reveals ecological adaptation and Cuvierian tubules defense mechanism.</title>
        <authorList>
            <person name="Chen T."/>
        </authorList>
    </citation>
    <scope>NUCLEOTIDE SEQUENCE</scope>
    <source>
        <strain evidence="4">Nanhai2018</strain>
        <tissue evidence="4">Muscle</tissue>
    </source>
</reference>
<evidence type="ECO:0000256" key="2">
    <source>
        <dbReference type="SAM" id="SignalP"/>
    </source>
</evidence>
<gene>
    <name evidence="4" type="ORF">HOLleu_27431</name>
</gene>
<comment type="caution">
    <text evidence="4">The sequence shown here is derived from an EMBL/GenBank/DDBJ whole genome shotgun (WGS) entry which is preliminary data.</text>
</comment>
<dbReference type="AlphaFoldDB" id="A0A9Q1BQR1"/>
<feature type="chain" id="PRO_5040449091" description="Ig-like domain-containing protein" evidence="2">
    <location>
        <begin position="29"/>
        <end position="423"/>
    </location>
</feature>
<sequence>MSSRVNTASTAWILGSLFFLACLPPSLTQTVKLSVRDQSNNRFVFNGETNIELICEYSGFSNVPSVEITHEGTAIAQGSNSLSSNYTIQVDGNFAVILTIKMASEYTRGLYTCLVSDNDLGLTKSTNFNFEVLTLVMGPRCWSSLPTEGGIYTGQSFSADCFYFDSNDVFESEWIQLSRNGTETPVTSTETVLPGKKKQTITVPSVTNKDDGVLYKCRVNHKTTMLIRLTPCEIGPVIVSPMTTPVSTSSYVTPLLSESIEGEQETTILTSRRPKVKVTEDLQQESPLGGLLIYIIIGVGIALVVFALIAILICICVCSCRSKKSKVPKVAQKDPEKVSNVYTTDEKSQPSWVYDTSPIEVKLGSPVYDLPPAFRNDDYTIGLQSPGNQSPEEVEYHNIGLSLDENNIQPFVPSQTEMSSTHL</sequence>
<dbReference type="PROSITE" id="PS50835">
    <property type="entry name" value="IG_LIKE"/>
    <property type="match status" value="2"/>
</dbReference>